<evidence type="ECO:0000313" key="4">
    <source>
        <dbReference type="Proteomes" id="UP000007797"/>
    </source>
</evidence>
<dbReference type="GeneID" id="14867758"/>
<dbReference type="OrthoDB" id="49386at2759"/>
<dbReference type="Pfam" id="PF13910">
    <property type="entry name" value="DUF4209"/>
    <property type="match status" value="1"/>
</dbReference>
<reference evidence="4" key="1">
    <citation type="journal article" date="2011" name="Genome Res.">
        <title>Phylogeny-wide analysis of social amoeba genomes highlights ancient origins for complex intercellular communication.</title>
        <authorList>
            <person name="Heidel A.J."/>
            <person name="Lawal H.M."/>
            <person name="Felder M."/>
            <person name="Schilde C."/>
            <person name="Helps N.R."/>
            <person name="Tunggal B."/>
            <person name="Rivero F."/>
            <person name="John U."/>
            <person name="Schleicher M."/>
            <person name="Eichinger L."/>
            <person name="Platzer M."/>
            <person name="Noegel A.A."/>
            <person name="Schaap P."/>
            <person name="Gloeckner G."/>
        </authorList>
    </citation>
    <scope>NUCLEOTIDE SEQUENCE [LARGE SCALE GENOMIC DNA]</scope>
    <source>
        <strain evidence="4">SH3</strain>
    </source>
</reference>
<protein>
    <recommendedName>
        <fullName evidence="2">DUF4209 domain-containing protein</fullName>
    </recommendedName>
</protein>
<dbReference type="STRING" id="1054147.F4QAW4"/>
<feature type="domain" description="DUF4209" evidence="2">
    <location>
        <begin position="160"/>
        <end position="252"/>
    </location>
</feature>
<name>F4QAW4_CACFS</name>
<evidence type="ECO:0000256" key="1">
    <source>
        <dbReference type="SAM" id="Coils"/>
    </source>
</evidence>
<dbReference type="AlphaFoldDB" id="F4QAW4"/>
<proteinExistence type="predicted"/>
<keyword evidence="4" id="KW-1185">Reference proteome</keyword>
<dbReference type="Proteomes" id="UP000007797">
    <property type="component" value="Unassembled WGS sequence"/>
</dbReference>
<keyword evidence="1" id="KW-0175">Coiled coil</keyword>
<feature type="coiled-coil region" evidence="1">
    <location>
        <begin position="489"/>
        <end position="564"/>
    </location>
</feature>
<accession>F4QAW4</accession>
<organism evidence="3 4">
    <name type="scientific">Cavenderia fasciculata</name>
    <name type="common">Slime mold</name>
    <name type="synonym">Dictyostelium fasciculatum</name>
    <dbReference type="NCBI Taxonomy" id="261658"/>
    <lineage>
        <taxon>Eukaryota</taxon>
        <taxon>Amoebozoa</taxon>
        <taxon>Evosea</taxon>
        <taxon>Eumycetozoa</taxon>
        <taxon>Dictyostelia</taxon>
        <taxon>Acytosteliales</taxon>
        <taxon>Cavenderiaceae</taxon>
        <taxon>Cavenderia</taxon>
    </lineage>
</organism>
<dbReference type="OMA" id="YYTTMDV"/>
<dbReference type="InterPro" id="IPR039635">
    <property type="entry name" value="ERMARD"/>
</dbReference>
<evidence type="ECO:0000259" key="2">
    <source>
        <dbReference type="Pfam" id="PF13910"/>
    </source>
</evidence>
<dbReference type="EMBL" id="GL883026">
    <property type="protein sequence ID" value="EGG15023.1"/>
    <property type="molecule type" value="Genomic_DNA"/>
</dbReference>
<gene>
    <name evidence="3" type="ORF">DFA_09845</name>
</gene>
<dbReference type="KEGG" id="dfa:DFA_09845"/>
<sequence length="733" mass="86319">MTIESYLSKNVKDILFKQEFDIQSCCCTKEIIGGGSKQQQQQLSPSPHLADAMVQHIYKHFGQEHEHVQTNLLETYLYTSHLVRYYAKQLSPSHQTTLYQLDQSDNNESSFHYYLLFDNVEQVEKNLLSFSNIIKQQESEFESKSELLYIESLVFLSIYERLINRLITYGWFIRKKENPTLVQPLIPGRMLRDLLVDENLEFVIGVELVTILKVIIGPPIGMNLRNVLWHGFMSPTELDSSLIIFLLSLFHSIILKFKQTLLNHSTNLESLNIDNNNQLFKTVNYNQKYQHLIYKFKDYNKFELKEIFNRLKESKFIINGREELWKIGFNYYDLDRYYSLVTLLPQLEHSIRCLFVETNGLSDQFLVADYKSYYTTLDIFMSEQLSLSNEQLQKTIIIDQKDNTTSSVYYKYDNPKFKDNSNNEKLESEKQDIDNQLIKTLGDEIIASLLDLFIYPDGPRIRDKLSHGEVDIKSISSFILNFTIHTIDLISLKLIKKKYKEEKEKEEKETTTTTTIVSLFNTISIGKLKMEQLNQNINQLKEFKENLENQCKHLKNEQDLEQETNQEIKILYEYIGNRKLDSLLDPIFEKEQDKLIILNDNNLFYLYPTIKYSNHIQSIRKIIGWLIKLVDSYLESGKTLYHNAVNKLNKNTTSFYKWYGLVDAFIIFITVIGNHIGKELMLNDSLTIPIQITMATTKFYSKLFILLEKLFIKTKSMEWNTVKDQILIIFNHF</sequence>
<dbReference type="InterPro" id="IPR025209">
    <property type="entry name" value="DUF4209"/>
</dbReference>
<dbReference type="PANTHER" id="PTHR31701:SF2">
    <property type="entry name" value="ENDOPLASMIC RETICULUM MEMBRANE-ASSOCIATED RNA DEGRADATION PROTEIN"/>
    <property type="match status" value="1"/>
</dbReference>
<evidence type="ECO:0000313" key="3">
    <source>
        <dbReference type="EMBL" id="EGG15023.1"/>
    </source>
</evidence>
<dbReference type="PANTHER" id="PTHR31701">
    <property type="entry name" value="ENDOPLASMIC RETICULUM MEMBRANE-ASSOCIATED RNA DEGRADATION PROTEIN"/>
    <property type="match status" value="1"/>
</dbReference>
<dbReference type="RefSeq" id="XP_004351743.1">
    <property type="nucleotide sequence ID" value="XM_004351691.1"/>
</dbReference>